<feature type="transmembrane region" description="Helical" evidence="12">
    <location>
        <begin position="422"/>
        <end position="443"/>
    </location>
</feature>
<dbReference type="Gene3D" id="1.10.287.70">
    <property type="match status" value="1"/>
</dbReference>
<name>A0ABM1SVS7_LIMPO</name>
<evidence type="ECO:0000256" key="8">
    <source>
        <dbReference type="ARBA" id="ARBA00023180"/>
    </source>
</evidence>
<dbReference type="Pfam" id="PF08016">
    <property type="entry name" value="PKD_channel"/>
    <property type="match status" value="1"/>
</dbReference>
<evidence type="ECO:0000256" key="3">
    <source>
        <dbReference type="ARBA" id="ARBA00007200"/>
    </source>
</evidence>
<dbReference type="InterPro" id="IPR051223">
    <property type="entry name" value="Polycystin"/>
</dbReference>
<dbReference type="RefSeq" id="XP_022247733.1">
    <property type="nucleotide sequence ID" value="XM_022392025.1"/>
</dbReference>
<keyword evidence="4" id="KW-0107">Calcium channel</keyword>
<organism evidence="14 15">
    <name type="scientific">Limulus polyphemus</name>
    <name type="common">Atlantic horseshoe crab</name>
    <dbReference type="NCBI Taxonomy" id="6850"/>
    <lineage>
        <taxon>Eukaryota</taxon>
        <taxon>Metazoa</taxon>
        <taxon>Ecdysozoa</taxon>
        <taxon>Arthropoda</taxon>
        <taxon>Chelicerata</taxon>
        <taxon>Merostomata</taxon>
        <taxon>Xiphosura</taxon>
        <taxon>Limulidae</taxon>
        <taxon>Limulus</taxon>
    </lineage>
</organism>
<evidence type="ECO:0000256" key="7">
    <source>
        <dbReference type="ARBA" id="ARBA00023136"/>
    </source>
</evidence>
<dbReference type="PANTHER" id="PTHR10877:SF183">
    <property type="entry name" value="AT14535P-RELATED"/>
    <property type="match status" value="1"/>
</dbReference>
<keyword evidence="6 12" id="KW-1133">Transmembrane helix</keyword>
<evidence type="ECO:0000256" key="2">
    <source>
        <dbReference type="ARBA" id="ARBA00004651"/>
    </source>
</evidence>
<reference evidence="15" key="1">
    <citation type="submission" date="2025-08" db="UniProtKB">
        <authorList>
            <consortium name="RefSeq"/>
        </authorList>
    </citation>
    <scope>IDENTIFICATION</scope>
    <source>
        <tissue evidence="15">Muscle</tissue>
    </source>
</reference>
<dbReference type="SUPFAM" id="SSF47473">
    <property type="entry name" value="EF-hand"/>
    <property type="match status" value="1"/>
</dbReference>
<feature type="transmembrane region" description="Helical" evidence="12">
    <location>
        <begin position="271"/>
        <end position="292"/>
    </location>
</feature>
<feature type="domain" description="EF-hand" evidence="13">
    <location>
        <begin position="513"/>
        <end position="548"/>
    </location>
</feature>
<keyword evidence="4" id="KW-0109">Calcium transport</keyword>
<dbReference type="SUPFAM" id="SSF81324">
    <property type="entry name" value="Voltage-gated potassium channels"/>
    <property type="match status" value="1"/>
</dbReference>
<comment type="similarity">
    <text evidence="3">Belongs to the polycystin family.</text>
</comment>
<keyword evidence="8" id="KW-0325">Glycoprotein</keyword>
<dbReference type="InterPro" id="IPR046791">
    <property type="entry name" value="Polycystin_dom"/>
</dbReference>
<feature type="transmembrane region" description="Helical" evidence="12">
    <location>
        <begin position="360"/>
        <end position="382"/>
    </location>
</feature>
<keyword evidence="9" id="KW-0407">Ion channel</keyword>
<keyword evidence="14" id="KW-1185">Reference proteome</keyword>
<dbReference type="InterPro" id="IPR002048">
    <property type="entry name" value="EF_hand_dom"/>
</dbReference>
<accession>A0ABM1SVS7</accession>
<protein>
    <submittedName>
        <fullName evidence="15">Polycystin-2-like</fullName>
    </submittedName>
</protein>
<keyword evidence="4" id="KW-0106">Calcium</keyword>
<dbReference type="GeneID" id="106464336"/>
<evidence type="ECO:0000313" key="14">
    <source>
        <dbReference type="Proteomes" id="UP000694941"/>
    </source>
</evidence>
<evidence type="ECO:0000259" key="13">
    <source>
        <dbReference type="PROSITE" id="PS50222"/>
    </source>
</evidence>
<dbReference type="PANTHER" id="PTHR10877">
    <property type="entry name" value="POLYCYSTIN FAMILY MEMBER"/>
    <property type="match status" value="1"/>
</dbReference>
<evidence type="ECO:0000256" key="5">
    <source>
        <dbReference type="ARBA" id="ARBA00022692"/>
    </source>
</evidence>
<dbReference type="PROSITE" id="PS50222">
    <property type="entry name" value="EF_HAND_2"/>
    <property type="match status" value="1"/>
</dbReference>
<keyword evidence="10" id="KW-0968">Cytoplasmic vesicle</keyword>
<dbReference type="InterPro" id="IPR011992">
    <property type="entry name" value="EF-hand-dom_pair"/>
</dbReference>
<dbReference type="PRINTS" id="PR01433">
    <property type="entry name" value="POLYCYSTIN2"/>
</dbReference>
<feature type="non-terminal residue" evidence="15">
    <location>
        <position position="1"/>
    </location>
</feature>
<evidence type="ECO:0000256" key="12">
    <source>
        <dbReference type="SAM" id="Phobius"/>
    </source>
</evidence>
<dbReference type="Gene3D" id="1.10.238.10">
    <property type="entry name" value="EF-hand"/>
    <property type="match status" value="1"/>
</dbReference>
<proteinExistence type="inferred from homology"/>
<evidence type="ECO:0000256" key="4">
    <source>
        <dbReference type="ARBA" id="ARBA00022673"/>
    </source>
</evidence>
<evidence type="ECO:0000256" key="6">
    <source>
        <dbReference type="ARBA" id="ARBA00022989"/>
    </source>
</evidence>
<keyword evidence="9" id="KW-0813">Transport</keyword>
<feature type="transmembrane region" description="Helical" evidence="12">
    <location>
        <begin position="321"/>
        <end position="340"/>
    </location>
</feature>
<dbReference type="Proteomes" id="UP000694941">
    <property type="component" value="Unplaced"/>
</dbReference>
<feature type="transmembrane region" description="Helical" evidence="12">
    <location>
        <begin position="233"/>
        <end position="251"/>
    </location>
</feature>
<dbReference type="InterPro" id="IPR013122">
    <property type="entry name" value="PKD1_2_channel"/>
</dbReference>
<evidence type="ECO:0000256" key="1">
    <source>
        <dbReference type="ARBA" id="ARBA00004541"/>
    </source>
</evidence>
<evidence type="ECO:0000256" key="10">
    <source>
        <dbReference type="ARBA" id="ARBA00023329"/>
    </source>
</evidence>
<comment type="subcellular location">
    <subcellularLocation>
        <location evidence="2">Cell membrane</location>
        <topology evidence="2">Multi-pass membrane protein</topology>
    </subcellularLocation>
    <subcellularLocation>
        <location evidence="1">Cytoplasmic vesicle</location>
    </subcellularLocation>
</comment>
<keyword evidence="9" id="KW-0406">Ion transport</keyword>
<sequence length="672" mass="78258">TFGMMSPKMYYHTKVISELFLDSRFNDTLNNVRGSTQVIDFWRFVDYVMLDNMYWQNWYSSNAASSLDRNILYENRLLGSPRLRQLRVRNDSCDVHEDFTSAISSCYNSYSRETEDMKPFGLMNGTAWQYFSEEQLNGSSHWGRLATYSGAGSYVNLGTTKKAAKEIMDILRKNLWLSRATRVVFLDFTVYNANINLFCVARIVFEFPPTGGMIPSWTFRTVKLLRYVLPFDYFIMGCEIMYFFFIVYYIIEEAIEINKNKWKYFKSIWNVLDIIVIVVSLVCIAFSVYRTLTVDTVLESLLSKPDDFADFEFLGFWQTQFNNAVAFAIFFVWIKIFKYISFNKTMTQLSSTLSRCSKDIAGFAVMFFIVFFAYSQLGYLLFGSQVHGFSNIMKATFTLLRVILGDFDFNEIESANRLLGPIYFLSYVFFVFFVLMNMFLAIINDTYAEVKSEIANRKSEFEIGEYFLQSYKNLVSKMGKRDKIAEIQNAMKQTNEDKFSYDEIRKTLKRQNFTDIEIEMIFSKYDLDGNRELDNTQMKRMLADLEGQKHLLDKDIQNVKQKTAAETSGGGEGVALVEYNVLSQRVDRMEHSIGSIVSKVDAVLMKMNGMEQAKAKRRENVSKILDTISENDGLDEKAKRQEMEKIVREELQHLDSETTMNLPHHSARRNRN</sequence>
<dbReference type="Gene3D" id="1.20.5.340">
    <property type="match status" value="1"/>
</dbReference>
<evidence type="ECO:0000313" key="15">
    <source>
        <dbReference type="RefSeq" id="XP_022247733.1"/>
    </source>
</evidence>
<keyword evidence="5 12" id="KW-0812">Transmembrane</keyword>
<evidence type="ECO:0000256" key="11">
    <source>
        <dbReference type="SAM" id="MobiDB-lite"/>
    </source>
</evidence>
<feature type="transmembrane region" description="Helical" evidence="12">
    <location>
        <begin position="183"/>
        <end position="205"/>
    </location>
</feature>
<dbReference type="InterPro" id="IPR003915">
    <property type="entry name" value="PKD_2"/>
</dbReference>
<dbReference type="Pfam" id="PF20519">
    <property type="entry name" value="Polycystin_dom"/>
    <property type="match status" value="1"/>
</dbReference>
<evidence type="ECO:0000256" key="9">
    <source>
        <dbReference type="ARBA" id="ARBA00023303"/>
    </source>
</evidence>
<keyword evidence="7 12" id="KW-0472">Membrane</keyword>
<feature type="region of interest" description="Disordered" evidence="11">
    <location>
        <begin position="651"/>
        <end position="672"/>
    </location>
</feature>
<gene>
    <name evidence="15" type="primary">LOC106464336</name>
</gene>